<evidence type="ECO:0000256" key="1">
    <source>
        <dbReference type="ARBA" id="ARBA00006035"/>
    </source>
</evidence>
<evidence type="ECO:0000259" key="4">
    <source>
        <dbReference type="Pfam" id="PF18018"/>
    </source>
</evidence>
<name>A0AAV4QA38_CAEEX</name>
<dbReference type="GO" id="GO:0006271">
    <property type="term" value="P:DNA strand elongation involved in DNA replication"/>
    <property type="evidence" value="ECO:0007669"/>
    <property type="project" value="TreeGrafter"/>
</dbReference>
<dbReference type="Gene3D" id="2.40.50.430">
    <property type="match status" value="1"/>
</dbReference>
<dbReference type="GO" id="GO:0003677">
    <property type="term" value="F:DNA binding"/>
    <property type="evidence" value="ECO:0007669"/>
    <property type="project" value="InterPro"/>
</dbReference>
<sequence>MIPINQSFCNDTSTYVRPSSSYICKCNKFLVQDLTFERQYATLYTSRLRISTELLQRQINKKWGPSANVKKLCDITGDEKVVVIGTIFKHMKLHPSILKEISDEHHMVPEPVTEEYTKEDDFLILEDDLQRVVLCGNIDPQFNVTGVTVAVLGYTEESGKFFVEEYCYSFVADPEIIYSPPIDKYVVLVSGFRFEWQYIGKEKKRSSNKSKLLARKVKSETAESMAILDRLISELVSSVSVDIMPGEFDPANHLLPQQPLHPAMFPKSSKYATFNVVTNPYEAVIDGIRFLGSSGQNVKNIKAFSRITESLDVMQKMLDWGHMSPTAPDSLNCYPFLNEDPFIISQYPHVYFCGNSPKMGYRFSDNKSVMMIAIPEFQKTNCVLLLNLRTLEVQPIIVL</sequence>
<dbReference type="PANTHER" id="PTHR10416:SF0">
    <property type="entry name" value="DNA POLYMERASE DELTA SUBUNIT 2"/>
    <property type="match status" value="1"/>
</dbReference>
<comment type="similarity">
    <text evidence="1">Belongs to the DNA polymerase delta/II small subunit family.</text>
</comment>
<dbReference type="Pfam" id="PF04042">
    <property type="entry name" value="DNA_pol_E_B"/>
    <property type="match status" value="1"/>
</dbReference>
<dbReference type="InterPro" id="IPR040663">
    <property type="entry name" value="DNA_pol_D_N"/>
</dbReference>
<evidence type="ECO:0000313" key="5">
    <source>
        <dbReference type="EMBL" id="GIY05881.1"/>
    </source>
</evidence>
<gene>
    <name evidence="5" type="primary">pold2</name>
    <name evidence="5" type="ORF">CEXT_350781</name>
</gene>
<protein>
    <submittedName>
        <fullName evidence="5">DNA polymerase delta subunit 2</fullName>
    </submittedName>
</protein>
<feature type="domain" description="DNA polymerase alpha/delta/epsilon subunit B" evidence="3">
    <location>
        <begin position="207"/>
        <end position="358"/>
    </location>
</feature>
<evidence type="ECO:0000313" key="6">
    <source>
        <dbReference type="Proteomes" id="UP001054945"/>
    </source>
</evidence>
<dbReference type="GO" id="GO:0043625">
    <property type="term" value="C:delta DNA polymerase complex"/>
    <property type="evidence" value="ECO:0007669"/>
    <property type="project" value="TreeGrafter"/>
</dbReference>
<dbReference type="EMBL" id="BPLR01005890">
    <property type="protein sequence ID" value="GIY05881.1"/>
    <property type="molecule type" value="Genomic_DNA"/>
</dbReference>
<reference evidence="5 6" key="1">
    <citation type="submission" date="2021-06" db="EMBL/GenBank/DDBJ databases">
        <title>Caerostris extrusa draft genome.</title>
        <authorList>
            <person name="Kono N."/>
            <person name="Arakawa K."/>
        </authorList>
    </citation>
    <scope>NUCLEOTIDE SEQUENCE [LARGE SCALE GENOMIC DNA]</scope>
</reference>
<keyword evidence="6" id="KW-1185">Reference proteome</keyword>
<dbReference type="Pfam" id="PF18018">
    <property type="entry name" value="DNA_pol_D_N"/>
    <property type="match status" value="1"/>
</dbReference>
<dbReference type="AlphaFoldDB" id="A0AAV4QA38"/>
<dbReference type="Proteomes" id="UP001054945">
    <property type="component" value="Unassembled WGS sequence"/>
</dbReference>
<evidence type="ECO:0000256" key="2">
    <source>
        <dbReference type="ARBA" id="ARBA00022705"/>
    </source>
</evidence>
<dbReference type="InterPro" id="IPR007185">
    <property type="entry name" value="DNA_pol_a/d/e_bsu"/>
</dbReference>
<dbReference type="PANTHER" id="PTHR10416">
    <property type="entry name" value="DNA POLYMERASE DELTA SUBUNIT 2"/>
    <property type="match status" value="1"/>
</dbReference>
<evidence type="ECO:0000259" key="3">
    <source>
        <dbReference type="Pfam" id="PF04042"/>
    </source>
</evidence>
<organism evidence="5 6">
    <name type="scientific">Caerostris extrusa</name>
    <name type="common">Bark spider</name>
    <name type="synonym">Caerostris bankana</name>
    <dbReference type="NCBI Taxonomy" id="172846"/>
    <lineage>
        <taxon>Eukaryota</taxon>
        <taxon>Metazoa</taxon>
        <taxon>Ecdysozoa</taxon>
        <taxon>Arthropoda</taxon>
        <taxon>Chelicerata</taxon>
        <taxon>Arachnida</taxon>
        <taxon>Araneae</taxon>
        <taxon>Araneomorphae</taxon>
        <taxon>Entelegynae</taxon>
        <taxon>Araneoidea</taxon>
        <taxon>Araneidae</taxon>
        <taxon>Caerostris</taxon>
    </lineage>
</organism>
<proteinExistence type="inferred from homology"/>
<keyword evidence="2" id="KW-0235">DNA replication</keyword>
<comment type="caution">
    <text evidence="5">The sequence shown here is derived from an EMBL/GenBank/DDBJ whole genome shotgun (WGS) entry which is preliminary data.</text>
</comment>
<feature type="domain" description="DNA polymerase delta subunit OB-fold" evidence="4">
    <location>
        <begin position="39"/>
        <end position="166"/>
    </location>
</feature>
<dbReference type="InterPro" id="IPR024826">
    <property type="entry name" value="DNA_pol_delta/II_ssu"/>
</dbReference>
<dbReference type="Gene3D" id="3.60.21.50">
    <property type="match status" value="1"/>
</dbReference>
<accession>A0AAV4QA38</accession>